<dbReference type="EMBL" id="DRWR01000073">
    <property type="protein sequence ID" value="HHQ15972.1"/>
    <property type="molecule type" value="Genomic_DNA"/>
</dbReference>
<dbReference type="PANTHER" id="PTHR22726">
    <property type="entry name" value="METALLOENDOPEPTIDASE OMA1"/>
    <property type="match status" value="1"/>
</dbReference>
<dbReference type="InterPro" id="IPR019734">
    <property type="entry name" value="TPR_rpt"/>
</dbReference>
<evidence type="ECO:0000256" key="6">
    <source>
        <dbReference type="ARBA" id="ARBA00023049"/>
    </source>
</evidence>
<dbReference type="Pfam" id="PF01435">
    <property type="entry name" value="Peptidase_M48"/>
    <property type="match status" value="1"/>
</dbReference>
<keyword evidence="4" id="KW-0378">Hydrolase</keyword>
<dbReference type="InterPro" id="IPR001915">
    <property type="entry name" value="Peptidase_M48"/>
</dbReference>
<dbReference type="GO" id="GO:0046872">
    <property type="term" value="F:metal ion binding"/>
    <property type="evidence" value="ECO:0007669"/>
    <property type="project" value="UniProtKB-KW"/>
</dbReference>
<dbReference type="Gene3D" id="1.25.40.10">
    <property type="entry name" value="Tetratricopeptide repeat domain"/>
    <property type="match status" value="1"/>
</dbReference>
<dbReference type="CDD" id="cd07333">
    <property type="entry name" value="M48C_bepA_like"/>
    <property type="match status" value="1"/>
</dbReference>
<keyword evidence="2" id="KW-0645">Protease</keyword>
<accession>A0A7V5XGD7</accession>
<gene>
    <name evidence="8" type="ORF">ENM15_04055</name>
</gene>
<keyword evidence="5" id="KW-0862">Zinc</keyword>
<evidence type="ECO:0000256" key="3">
    <source>
        <dbReference type="ARBA" id="ARBA00022723"/>
    </source>
</evidence>
<dbReference type="GO" id="GO:0051603">
    <property type="term" value="P:proteolysis involved in protein catabolic process"/>
    <property type="evidence" value="ECO:0007669"/>
    <property type="project" value="TreeGrafter"/>
</dbReference>
<keyword evidence="6" id="KW-0482">Metalloprotease</keyword>
<evidence type="ECO:0000256" key="1">
    <source>
        <dbReference type="ARBA" id="ARBA00001947"/>
    </source>
</evidence>
<proteinExistence type="predicted"/>
<dbReference type="GO" id="GO:0016020">
    <property type="term" value="C:membrane"/>
    <property type="evidence" value="ECO:0007669"/>
    <property type="project" value="TreeGrafter"/>
</dbReference>
<evidence type="ECO:0000259" key="7">
    <source>
        <dbReference type="Pfam" id="PF01435"/>
    </source>
</evidence>
<dbReference type="Gene3D" id="3.30.2010.10">
    <property type="entry name" value="Metalloproteases ('zincins'), catalytic domain"/>
    <property type="match status" value="1"/>
</dbReference>
<protein>
    <recommendedName>
        <fullName evidence="7">Peptidase M48 domain-containing protein</fullName>
    </recommendedName>
</protein>
<dbReference type="AlphaFoldDB" id="A0A7V5XGD7"/>
<evidence type="ECO:0000256" key="4">
    <source>
        <dbReference type="ARBA" id="ARBA00022801"/>
    </source>
</evidence>
<evidence type="ECO:0000256" key="5">
    <source>
        <dbReference type="ARBA" id="ARBA00022833"/>
    </source>
</evidence>
<dbReference type="InterPro" id="IPR051156">
    <property type="entry name" value="Mito/Outer_Membr_Metalloprot"/>
</dbReference>
<dbReference type="InterPro" id="IPR011990">
    <property type="entry name" value="TPR-like_helical_dom_sf"/>
</dbReference>
<dbReference type="PANTHER" id="PTHR22726:SF1">
    <property type="entry name" value="METALLOENDOPEPTIDASE OMA1, MITOCHONDRIAL"/>
    <property type="match status" value="1"/>
</dbReference>
<dbReference type="SUPFAM" id="SSF48452">
    <property type="entry name" value="TPR-like"/>
    <property type="match status" value="1"/>
</dbReference>
<evidence type="ECO:0000313" key="8">
    <source>
        <dbReference type="EMBL" id="HHQ15972.1"/>
    </source>
</evidence>
<comment type="cofactor">
    <cofactor evidence="1">
        <name>Zn(2+)</name>
        <dbReference type="ChEBI" id="CHEBI:29105"/>
    </cofactor>
</comment>
<dbReference type="GO" id="GO:0004222">
    <property type="term" value="F:metalloendopeptidase activity"/>
    <property type="evidence" value="ECO:0007669"/>
    <property type="project" value="InterPro"/>
</dbReference>
<evidence type="ECO:0000256" key="2">
    <source>
        <dbReference type="ARBA" id="ARBA00022670"/>
    </source>
</evidence>
<sequence>MKKILLKIFLYFLVFLLLTNQLSYALITLPEEEKIGKQVLQELSSKVEFIQDIELVAYINSIGNLLTKKGLEFSPFNFRFYLIKEDSFNAFSVPGGYIFINSGIFESIESEDELAGIMAHEMAHNICRHIARRLEDIKKMQIAITAATLAAILLGGGKVGEAVSVTSSALAETKLLSYSRADEEEADRTGFQILTKAGYNPWGMVKIMEKLSQKSNLAIELSYRYLLTHPLPQERMSYLIDLANKYRSSNYSSAIISSDPYYFKRLAIKANIISKDPADLVLRYREELKTKEDLWLRYSLALALAQQRFFKDGVFEMEEALKGLPSKSYFLLDLAEIYFNSGDYQSALAILEKIENFVGTEHPFEKIVYLKHQYLKARTLAEILQPFQAYEIFNKLKEEKMLENDPYFYFYFGRVCSKINKDGEAHFYFGKYFELKGDYKTAYFHYKKALSFLSEKDKMYNEIKKIIGTLEKKE</sequence>
<comment type="caution">
    <text evidence="8">The sequence shown here is derived from an EMBL/GenBank/DDBJ whole genome shotgun (WGS) entry which is preliminary data.</text>
</comment>
<dbReference type="SMART" id="SM00028">
    <property type="entry name" value="TPR"/>
    <property type="match status" value="2"/>
</dbReference>
<keyword evidence="3" id="KW-0479">Metal-binding</keyword>
<name>A0A7V5XGD7_9BACT</name>
<feature type="domain" description="Peptidase M48" evidence="7">
    <location>
        <begin position="65"/>
        <end position="239"/>
    </location>
</feature>
<reference evidence="8" key="1">
    <citation type="journal article" date="2020" name="mSystems">
        <title>Genome- and Community-Level Interaction Insights into Carbon Utilization and Element Cycling Functions of Hydrothermarchaeota in Hydrothermal Sediment.</title>
        <authorList>
            <person name="Zhou Z."/>
            <person name="Liu Y."/>
            <person name="Xu W."/>
            <person name="Pan J."/>
            <person name="Luo Z.H."/>
            <person name="Li M."/>
        </authorList>
    </citation>
    <scope>NUCLEOTIDE SEQUENCE [LARGE SCALE GENOMIC DNA]</scope>
    <source>
        <strain evidence="8">SpSt-106</strain>
    </source>
</reference>
<organism evidence="8">
    <name type="scientific">Thermodesulfobacterium geofontis</name>
    <dbReference type="NCBI Taxonomy" id="1295609"/>
    <lineage>
        <taxon>Bacteria</taxon>
        <taxon>Pseudomonadati</taxon>
        <taxon>Thermodesulfobacteriota</taxon>
        <taxon>Thermodesulfobacteria</taxon>
        <taxon>Thermodesulfobacteriales</taxon>
        <taxon>Thermodesulfobacteriaceae</taxon>
        <taxon>Thermodesulfobacterium</taxon>
    </lineage>
</organism>